<reference evidence="11 12" key="1">
    <citation type="submission" date="2024-04" db="EMBL/GenBank/DDBJ databases">
        <title>genome sequences of Mucor flavus KT1a and Helicostylum pulchrum KT1b strains isolated from the surface of a dry-aged beef.</title>
        <authorList>
            <person name="Toyotome T."/>
            <person name="Hosono M."/>
            <person name="Torimaru M."/>
            <person name="Fukuda K."/>
            <person name="Mikami N."/>
        </authorList>
    </citation>
    <scope>NUCLEOTIDE SEQUENCE [LARGE SCALE GENOMIC DNA]</scope>
    <source>
        <strain evidence="11 12">KT1a</strain>
    </source>
</reference>
<dbReference type="InterPro" id="IPR036400">
    <property type="entry name" value="Cyt_B5-like_heme/steroid_sf"/>
</dbReference>
<keyword evidence="9" id="KW-0472">Membrane</keyword>
<dbReference type="Pfam" id="PF02770">
    <property type="entry name" value="Acyl-CoA_dh_M"/>
    <property type="match status" value="1"/>
</dbReference>
<name>A0ABP9Z3V9_9FUNG</name>
<gene>
    <name evidence="11" type="ORF">MFLAVUS_007265</name>
</gene>
<dbReference type="Pfam" id="PF24384">
    <property type="entry name" value="Ig_TMM62"/>
    <property type="match status" value="1"/>
</dbReference>
<keyword evidence="4" id="KW-0285">Flavoprotein</keyword>
<dbReference type="InterPro" id="IPR029052">
    <property type="entry name" value="Metallo-depent_PP-like"/>
</dbReference>
<evidence type="ECO:0000256" key="1">
    <source>
        <dbReference type="ARBA" id="ARBA00001974"/>
    </source>
</evidence>
<keyword evidence="3" id="KW-0349">Heme</keyword>
<dbReference type="InterPro" id="IPR006091">
    <property type="entry name" value="Acyl-CoA_Oxase/DH_mid-dom"/>
</dbReference>
<dbReference type="SUPFAM" id="SSF47203">
    <property type="entry name" value="Acyl-CoA dehydrogenase C-terminal domain-like"/>
    <property type="match status" value="1"/>
</dbReference>
<dbReference type="Pfam" id="PF00441">
    <property type="entry name" value="Acyl-CoA_dh_1"/>
    <property type="match status" value="1"/>
</dbReference>
<keyword evidence="9" id="KW-0812">Transmembrane</keyword>
<sequence length="1423" mass="161805">MAKTFNIEEVAKHTIDTDCWIIIHGKVYDVTSFLQDHPGGKKVLLKAAGTDASKQFDAFHNPSVLNKLAVKYEIGQIGSDDAVSAEEEIVQEESTSNPLIVGETFGDMVPFGDPMWYQDWYRKLRKFVRDFVEKEIMPFCHEWDEAKAIPKELFIKTAKAGFQGAIVGHVDAKLLPYALPANIDTSEWDNFHSLIVTDELARCGSGGLLWALCGGLAIGLPPVLHFGSQYLKDKVVKDCLAGTKMICLAITEPSGGSDVANLQSEAKDMGDHYLLNGEKKWITNGVFADYFTVACRTGGPGFGGISFLLVERTMPGVKTTQMLCSGVWPSGTAYVTFEDVKVPKENLIGKENKGFKYIMWNFNSERLGIVIQANRFARVCVEESIKYANKRETFGKKLIDHPVIRNKVAHMIRQVESTHAWMESLTYQSTKIPIHLLPLRLGGPIALCKAQATQTFEYCAREAAQIFGGLSYTRGGQGEKIERLYREVRAYAIPGGSEEIMLDLGVRQSMKIGAFMGAKIPEFVVVTGDLIDAKDETRTTSKQYLEEWQVYRSAVEQGANGTAWYDMRGNHDCFDLTSWQAENNMYRTYGESAKLLDDGKGVYSWQVSKSFGDYNFVAVDTCPKKGPSRPFNFFGYLTTNAMNRLVSKIMPVKYNHTFLFSHYPTTTLLPGKSTEGYTFGDLADHFSVYFCGHLHRLVAGLGDVLKSYNSKTDSLELELSDMKDHGSYRIVAVDHDLISFVDVDLPIDQIPPALDDRIVPLTEKNKIIWPKKINPAPVILITNPKDSKYTMPTKEPLQNSRKSSHVRFLVFSEYPSQNLKIKLFVDDKHHPFPAKFVGNETLPLWTSVWEPNDFDDFETHTLRIEATAPDGQVGISQVVFRMDNMRVKIQGGFGEWVIWSSLSKLTRFLSIFALLAMLTTMIAPKIYNDYERQQSGFTEKHNLRNKILYQVHQIDLGLNYSIYSGFQKHMYTWIHRFLQFPEEQPQVWNLCFLFLMSLFTLPWFRAEFIPSGKDQSQSMGLFYLWGLLFEKDQWIPMADTWLYAIFSLTFNVAVFILFFVWKSTSVHLLYCKGTEKDGKTSLLCDRIWFQSLVLVYWMWRMREVSDLATFYGGVWPTLILNLMFWWLIIVVCLIIFGKNGISTAIMSRRRKHQDLQPVGVGLEICPACYDASTDEQTTNQLFANTTESIQQDDAATHITILPLEEESRRLLMDEEAISSDNSSSGNVLWVDIIWTIKSGGFRQFFAYFTDLTFIGLHIYQMITLYHHAKYLWSSKMDYTTPKRPSSLLDQSPVLNYLYVYLYHTVIVYNIQTPVVFWALLANEKLFNDWRVGPSAAIWYIAISMLVHKLRDLIAKKLITSKCHAAKQNNTRVMDTAMTKPEKSDVVHQNSNFEPLASTIGGGSRITFGDSLLSDHPRLVAFCH</sequence>
<dbReference type="InterPro" id="IPR009075">
    <property type="entry name" value="AcylCo_DH/oxidase_C"/>
</dbReference>
<dbReference type="InterPro" id="IPR009100">
    <property type="entry name" value="AcylCoA_DH/oxidase_NM_dom_sf"/>
</dbReference>
<feature type="transmembrane region" description="Helical" evidence="9">
    <location>
        <begin position="1041"/>
        <end position="1061"/>
    </location>
</feature>
<dbReference type="Gene3D" id="3.10.120.10">
    <property type="entry name" value="Cytochrome b5-like heme/steroid binding domain"/>
    <property type="match status" value="1"/>
</dbReference>
<evidence type="ECO:0000256" key="6">
    <source>
        <dbReference type="ARBA" id="ARBA00022827"/>
    </source>
</evidence>
<dbReference type="Gene3D" id="2.40.110.10">
    <property type="entry name" value="Butyryl-CoA Dehydrogenase, subunit A, domain 2"/>
    <property type="match status" value="1"/>
</dbReference>
<dbReference type="SUPFAM" id="SSF56645">
    <property type="entry name" value="Acyl-CoA dehydrogenase NM domain-like"/>
    <property type="match status" value="1"/>
</dbReference>
<keyword evidence="9" id="KW-1133">Transmembrane helix</keyword>
<dbReference type="InterPro" id="IPR004843">
    <property type="entry name" value="Calcineurin-like_PHP"/>
</dbReference>
<evidence type="ECO:0000256" key="2">
    <source>
        <dbReference type="ARBA" id="ARBA00009347"/>
    </source>
</evidence>
<dbReference type="InterPro" id="IPR001199">
    <property type="entry name" value="Cyt_B5-like_heme/steroid-bd"/>
</dbReference>
<comment type="similarity">
    <text evidence="2">Belongs to the acyl-CoA dehydrogenase family.</text>
</comment>
<dbReference type="Gene3D" id="3.60.21.10">
    <property type="match status" value="1"/>
</dbReference>
<evidence type="ECO:0000256" key="3">
    <source>
        <dbReference type="ARBA" id="ARBA00022617"/>
    </source>
</evidence>
<keyword evidence="12" id="KW-1185">Reference proteome</keyword>
<evidence type="ECO:0000256" key="9">
    <source>
        <dbReference type="SAM" id="Phobius"/>
    </source>
</evidence>
<evidence type="ECO:0000313" key="11">
    <source>
        <dbReference type="EMBL" id="GAA5813778.1"/>
    </source>
</evidence>
<dbReference type="Pfam" id="PF02771">
    <property type="entry name" value="Acyl-CoA_dh_N"/>
    <property type="match status" value="1"/>
</dbReference>
<evidence type="ECO:0000259" key="10">
    <source>
        <dbReference type="PROSITE" id="PS50255"/>
    </source>
</evidence>
<dbReference type="InterPro" id="IPR018506">
    <property type="entry name" value="Cyt_B5_heme-BS"/>
</dbReference>
<evidence type="ECO:0000256" key="8">
    <source>
        <dbReference type="ARBA" id="ARBA00023004"/>
    </source>
</evidence>
<feature type="transmembrane region" description="Helical" evidence="9">
    <location>
        <begin position="987"/>
        <end position="1004"/>
    </location>
</feature>
<feature type="transmembrane region" description="Helical" evidence="9">
    <location>
        <begin position="1297"/>
        <end position="1320"/>
    </location>
</feature>
<evidence type="ECO:0000313" key="12">
    <source>
        <dbReference type="Proteomes" id="UP001473302"/>
    </source>
</evidence>
<feature type="domain" description="Cytochrome b5 heme-binding" evidence="10">
    <location>
        <begin position="2"/>
        <end position="78"/>
    </location>
</feature>
<evidence type="ECO:0000256" key="7">
    <source>
        <dbReference type="ARBA" id="ARBA00023002"/>
    </source>
</evidence>
<evidence type="ECO:0000256" key="4">
    <source>
        <dbReference type="ARBA" id="ARBA00022630"/>
    </source>
</evidence>
<dbReference type="Proteomes" id="UP001473302">
    <property type="component" value="Unassembled WGS sequence"/>
</dbReference>
<dbReference type="InterPro" id="IPR056230">
    <property type="entry name" value="TMEM62_C"/>
</dbReference>
<accession>A0ABP9Z3V9</accession>
<dbReference type="InterPro" id="IPR037069">
    <property type="entry name" value="AcylCoA_DH/ox_N_sf"/>
</dbReference>
<keyword evidence="6" id="KW-0274">FAD</keyword>
<dbReference type="SMART" id="SM01117">
    <property type="entry name" value="Cyt-b5"/>
    <property type="match status" value="1"/>
</dbReference>
<comment type="caution">
    <text evidence="11">The sequence shown here is derived from an EMBL/GenBank/DDBJ whole genome shotgun (WGS) entry which is preliminary data.</text>
</comment>
<feature type="transmembrane region" description="Helical" evidence="9">
    <location>
        <begin position="908"/>
        <end position="927"/>
    </location>
</feature>
<keyword evidence="5" id="KW-0479">Metal-binding</keyword>
<dbReference type="InterPro" id="IPR013786">
    <property type="entry name" value="AcylCoA_DH/ox_N"/>
</dbReference>
<evidence type="ECO:0000256" key="5">
    <source>
        <dbReference type="ARBA" id="ARBA00022723"/>
    </source>
</evidence>
<dbReference type="PANTHER" id="PTHR48083:SF28">
    <property type="entry name" value="ACYL-COA DEHYDROGENASE FAMILY PROTEIN (AFU_ORTHOLOGUE AFUA_6G10880)-RELATED"/>
    <property type="match status" value="1"/>
</dbReference>
<keyword evidence="8" id="KW-0408">Iron</keyword>
<keyword evidence="7" id="KW-0560">Oxidoreductase</keyword>
<dbReference type="PROSITE" id="PS50255">
    <property type="entry name" value="CYTOCHROME_B5_2"/>
    <property type="match status" value="1"/>
</dbReference>
<feature type="transmembrane region" description="Helical" evidence="9">
    <location>
        <begin position="1082"/>
        <end position="1099"/>
    </location>
</feature>
<dbReference type="SUPFAM" id="SSF55856">
    <property type="entry name" value="Cytochrome b5-like heme/steroid binding domain"/>
    <property type="match status" value="1"/>
</dbReference>
<feature type="transmembrane region" description="Helical" evidence="9">
    <location>
        <begin position="1244"/>
        <end position="1262"/>
    </location>
</feature>
<dbReference type="InterPro" id="IPR046373">
    <property type="entry name" value="Acyl-CoA_Oxase/DH_mid-dom_sf"/>
</dbReference>
<dbReference type="Pfam" id="PF24394">
    <property type="entry name" value="TMEM62_C"/>
    <property type="match status" value="1"/>
</dbReference>
<feature type="transmembrane region" description="Helical" evidence="9">
    <location>
        <begin position="1119"/>
        <end position="1141"/>
    </location>
</feature>
<dbReference type="EMBL" id="BAABUK010000018">
    <property type="protein sequence ID" value="GAA5813778.1"/>
    <property type="molecule type" value="Genomic_DNA"/>
</dbReference>
<dbReference type="PROSITE" id="PS00191">
    <property type="entry name" value="CYTOCHROME_B5_1"/>
    <property type="match status" value="1"/>
</dbReference>
<proteinExistence type="inferred from homology"/>
<dbReference type="Pfam" id="PF00149">
    <property type="entry name" value="Metallophos"/>
    <property type="match status" value="1"/>
</dbReference>
<dbReference type="SUPFAM" id="SSF56300">
    <property type="entry name" value="Metallo-dependent phosphatases"/>
    <property type="match status" value="1"/>
</dbReference>
<protein>
    <recommendedName>
        <fullName evidence="10">Cytochrome b5 heme-binding domain-containing protein</fullName>
    </recommendedName>
</protein>
<dbReference type="InterPro" id="IPR056229">
    <property type="entry name" value="Ig_TMM62"/>
</dbReference>
<dbReference type="InterPro" id="IPR036250">
    <property type="entry name" value="AcylCo_DH-like_C"/>
</dbReference>
<dbReference type="PANTHER" id="PTHR48083">
    <property type="entry name" value="MEDIUM-CHAIN SPECIFIC ACYL-COA DEHYDROGENASE, MITOCHONDRIAL-RELATED"/>
    <property type="match status" value="1"/>
</dbReference>
<dbReference type="Pfam" id="PF00173">
    <property type="entry name" value="Cyt-b5"/>
    <property type="match status" value="1"/>
</dbReference>
<dbReference type="PRINTS" id="PR00363">
    <property type="entry name" value="CYTOCHROMEB5"/>
</dbReference>
<dbReference type="Gene3D" id="1.20.140.10">
    <property type="entry name" value="Butyryl-CoA Dehydrogenase, subunit A, domain 3"/>
    <property type="match status" value="1"/>
</dbReference>
<organism evidence="11 12">
    <name type="scientific">Mucor flavus</name>
    <dbReference type="NCBI Taxonomy" id="439312"/>
    <lineage>
        <taxon>Eukaryota</taxon>
        <taxon>Fungi</taxon>
        <taxon>Fungi incertae sedis</taxon>
        <taxon>Mucoromycota</taxon>
        <taxon>Mucoromycotina</taxon>
        <taxon>Mucoromycetes</taxon>
        <taxon>Mucorales</taxon>
        <taxon>Mucorineae</taxon>
        <taxon>Mucoraceae</taxon>
        <taxon>Mucor</taxon>
    </lineage>
</organism>
<dbReference type="Gene3D" id="1.10.540.10">
    <property type="entry name" value="Acyl-CoA dehydrogenase/oxidase, N-terminal domain"/>
    <property type="match status" value="1"/>
</dbReference>
<comment type="cofactor">
    <cofactor evidence="1">
        <name>FAD</name>
        <dbReference type="ChEBI" id="CHEBI:57692"/>
    </cofactor>
</comment>
<dbReference type="InterPro" id="IPR050741">
    <property type="entry name" value="Acyl-CoA_dehydrogenase"/>
</dbReference>